<dbReference type="EMBL" id="JBHSAM010000014">
    <property type="protein sequence ID" value="MFC4098901.1"/>
    <property type="molecule type" value="Genomic_DNA"/>
</dbReference>
<evidence type="ECO:0000313" key="1">
    <source>
        <dbReference type="EMBL" id="MFC4098901.1"/>
    </source>
</evidence>
<gene>
    <name evidence="1" type="ORF">ACFOZ8_04450</name>
</gene>
<dbReference type="Proteomes" id="UP001595715">
    <property type="component" value="Unassembled WGS sequence"/>
</dbReference>
<reference evidence="2" key="1">
    <citation type="journal article" date="2019" name="Int. J. Syst. Evol. Microbiol.">
        <title>The Global Catalogue of Microorganisms (GCM) 10K type strain sequencing project: providing services to taxonomists for standard genome sequencing and annotation.</title>
        <authorList>
            <consortium name="The Broad Institute Genomics Platform"/>
            <consortium name="The Broad Institute Genome Sequencing Center for Infectious Disease"/>
            <person name="Wu L."/>
            <person name="Ma J."/>
        </authorList>
    </citation>
    <scope>NUCLEOTIDE SEQUENCE [LARGE SCALE GENOMIC DNA]</scope>
    <source>
        <strain evidence="2">IBRC-M 10987</strain>
    </source>
</reference>
<dbReference type="RefSeq" id="WP_377717599.1">
    <property type="nucleotide sequence ID" value="NZ_JBHSAM010000014.1"/>
</dbReference>
<keyword evidence="2" id="KW-1185">Reference proteome</keyword>
<comment type="caution">
    <text evidence="1">The sequence shown here is derived from an EMBL/GenBank/DDBJ whole genome shotgun (WGS) entry which is preliminary data.</text>
</comment>
<name>A0ABV8JZ58_9BACL</name>
<accession>A0ABV8JZ58</accession>
<protein>
    <submittedName>
        <fullName evidence="1">Uncharacterized protein</fullName>
    </submittedName>
</protein>
<organism evidence="1 2">
    <name type="scientific">Paenibacillus xanthanilyticus</name>
    <dbReference type="NCBI Taxonomy" id="1783531"/>
    <lineage>
        <taxon>Bacteria</taxon>
        <taxon>Bacillati</taxon>
        <taxon>Bacillota</taxon>
        <taxon>Bacilli</taxon>
        <taxon>Bacillales</taxon>
        <taxon>Paenibacillaceae</taxon>
        <taxon>Paenibacillus</taxon>
    </lineage>
</organism>
<sequence length="170" mass="19588">MKWEMLKELERFTPIGELPFAKPSEVGVRMYEAGDGFWIAAAEKKFGTEGSGRIEFGARGAYLTSIFFFQYRRGLEAYFNLTPSTRRGEMLGERFEVCEGIAIGDALEDIQSLLRRNHRVFQVSESGKLSGGEIQFRYSELVWERYRFFFFDRSKQARLAGFEYTPGPAV</sequence>
<evidence type="ECO:0000313" key="2">
    <source>
        <dbReference type="Proteomes" id="UP001595715"/>
    </source>
</evidence>
<proteinExistence type="predicted"/>